<dbReference type="PaxDb" id="39947-A0A0P0Y6B6"/>
<evidence type="ECO:0000313" key="1">
    <source>
        <dbReference type="EMBL" id="BAT15636.1"/>
    </source>
</evidence>
<evidence type="ECO:0000313" key="2">
    <source>
        <dbReference type="Proteomes" id="UP000059680"/>
    </source>
</evidence>
<sequence>MKISLPSLKLLPKQALDMTSAEKVLKNSSTTISALPPLSSTSFFHEFNIDIAASIIKFTIPLTLSMNSSGAITFLWCTHRSPFDVRIPIPRRAPRSFCK</sequence>
<dbReference type="Proteomes" id="UP000059680">
    <property type="component" value="Chromosome 12"/>
</dbReference>
<dbReference type="EMBL" id="AP014968">
    <property type="protein sequence ID" value="BAT15636.1"/>
    <property type="molecule type" value="Genomic_DNA"/>
</dbReference>
<protein>
    <submittedName>
        <fullName evidence="1">Os12g0119175 protein</fullName>
    </submittedName>
</protein>
<keyword evidence="2" id="KW-1185">Reference proteome</keyword>
<dbReference type="InParanoid" id="A0A0P0Y6B6"/>
<proteinExistence type="predicted"/>
<dbReference type="Gramene" id="Os12t0119175-00">
    <property type="protein sequence ID" value="Os12t0119175-00"/>
    <property type="gene ID" value="Os12g0119175"/>
</dbReference>
<name>A0A0P0Y6B6_ORYSJ</name>
<reference evidence="1 2" key="3">
    <citation type="journal article" date="2013" name="Rice">
        <title>Improvement of the Oryza sativa Nipponbare reference genome using next generation sequence and optical map data.</title>
        <authorList>
            <person name="Kawahara Y."/>
            <person name="de la Bastide M."/>
            <person name="Hamilton J.P."/>
            <person name="Kanamori H."/>
            <person name="McCombie W.R."/>
            <person name="Ouyang S."/>
            <person name="Schwartz D.C."/>
            <person name="Tanaka T."/>
            <person name="Wu J."/>
            <person name="Zhou S."/>
            <person name="Childs K.L."/>
            <person name="Davidson R.M."/>
            <person name="Lin H."/>
            <person name="Quesada-Ocampo L."/>
            <person name="Vaillancourt B."/>
            <person name="Sakai H."/>
            <person name="Lee S.S."/>
            <person name="Kim J."/>
            <person name="Numa H."/>
            <person name="Itoh T."/>
            <person name="Buell C.R."/>
            <person name="Matsumoto T."/>
        </authorList>
    </citation>
    <scope>NUCLEOTIDE SEQUENCE [LARGE SCALE GENOMIC DNA]</scope>
    <source>
        <strain evidence="2">cv. Nipponbare</strain>
    </source>
</reference>
<reference evidence="1 2" key="2">
    <citation type="journal article" date="2013" name="Plant Cell Physiol.">
        <title>Rice Annotation Project Database (RAP-DB): an integrative and interactive database for rice genomics.</title>
        <authorList>
            <person name="Sakai H."/>
            <person name="Lee S.S."/>
            <person name="Tanaka T."/>
            <person name="Numa H."/>
            <person name="Kim J."/>
            <person name="Kawahara Y."/>
            <person name="Wakimoto H."/>
            <person name="Yang C.C."/>
            <person name="Iwamoto M."/>
            <person name="Abe T."/>
            <person name="Yamada Y."/>
            <person name="Muto A."/>
            <person name="Inokuchi H."/>
            <person name="Ikemura T."/>
            <person name="Matsumoto T."/>
            <person name="Sasaki T."/>
            <person name="Itoh T."/>
        </authorList>
    </citation>
    <scope>NUCLEOTIDE SEQUENCE [LARGE SCALE GENOMIC DNA]</scope>
    <source>
        <strain evidence="2">cv. Nipponbare</strain>
    </source>
</reference>
<dbReference type="AlphaFoldDB" id="A0A0P0Y6B6"/>
<accession>A0A0P0Y6B6</accession>
<organism evidence="1 2">
    <name type="scientific">Oryza sativa subsp. japonica</name>
    <name type="common">Rice</name>
    <dbReference type="NCBI Taxonomy" id="39947"/>
    <lineage>
        <taxon>Eukaryota</taxon>
        <taxon>Viridiplantae</taxon>
        <taxon>Streptophyta</taxon>
        <taxon>Embryophyta</taxon>
        <taxon>Tracheophyta</taxon>
        <taxon>Spermatophyta</taxon>
        <taxon>Magnoliopsida</taxon>
        <taxon>Liliopsida</taxon>
        <taxon>Poales</taxon>
        <taxon>Poaceae</taxon>
        <taxon>BOP clade</taxon>
        <taxon>Oryzoideae</taxon>
        <taxon>Oryzeae</taxon>
        <taxon>Oryzinae</taxon>
        <taxon>Oryza</taxon>
        <taxon>Oryza sativa</taxon>
    </lineage>
</organism>
<reference evidence="2" key="1">
    <citation type="journal article" date="2005" name="Nature">
        <title>The map-based sequence of the rice genome.</title>
        <authorList>
            <consortium name="International rice genome sequencing project (IRGSP)"/>
            <person name="Matsumoto T."/>
            <person name="Wu J."/>
            <person name="Kanamori H."/>
            <person name="Katayose Y."/>
            <person name="Fujisawa M."/>
            <person name="Namiki N."/>
            <person name="Mizuno H."/>
            <person name="Yamamoto K."/>
            <person name="Antonio B.A."/>
            <person name="Baba T."/>
            <person name="Sakata K."/>
            <person name="Nagamura Y."/>
            <person name="Aoki H."/>
            <person name="Arikawa K."/>
            <person name="Arita K."/>
            <person name="Bito T."/>
            <person name="Chiden Y."/>
            <person name="Fujitsuka N."/>
            <person name="Fukunaka R."/>
            <person name="Hamada M."/>
            <person name="Harada C."/>
            <person name="Hayashi A."/>
            <person name="Hijishita S."/>
            <person name="Honda M."/>
            <person name="Hosokawa S."/>
            <person name="Ichikawa Y."/>
            <person name="Idonuma A."/>
            <person name="Iijima M."/>
            <person name="Ikeda M."/>
            <person name="Ikeno M."/>
            <person name="Ito K."/>
            <person name="Ito S."/>
            <person name="Ito T."/>
            <person name="Ito Y."/>
            <person name="Ito Y."/>
            <person name="Iwabuchi A."/>
            <person name="Kamiya K."/>
            <person name="Karasawa W."/>
            <person name="Kurita K."/>
            <person name="Katagiri S."/>
            <person name="Kikuta A."/>
            <person name="Kobayashi H."/>
            <person name="Kobayashi N."/>
            <person name="Machita K."/>
            <person name="Maehara T."/>
            <person name="Masukawa M."/>
            <person name="Mizubayashi T."/>
            <person name="Mukai Y."/>
            <person name="Nagasaki H."/>
            <person name="Nagata Y."/>
            <person name="Naito S."/>
            <person name="Nakashima M."/>
            <person name="Nakama Y."/>
            <person name="Nakamichi Y."/>
            <person name="Nakamura M."/>
            <person name="Meguro A."/>
            <person name="Negishi M."/>
            <person name="Ohta I."/>
            <person name="Ohta T."/>
            <person name="Okamoto M."/>
            <person name="Ono N."/>
            <person name="Saji S."/>
            <person name="Sakaguchi M."/>
            <person name="Sakai K."/>
            <person name="Shibata M."/>
            <person name="Shimokawa T."/>
            <person name="Song J."/>
            <person name="Takazaki Y."/>
            <person name="Terasawa K."/>
            <person name="Tsugane M."/>
            <person name="Tsuji K."/>
            <person name="Ueda S."/>
            <person name="Waki K."/>
            <person name="Yamagata H."/>
            <person name="Yamamoto M."/>
            <person name="Yamamoto S."/>
            <person name="Yamane H."/>
            <person name="Yoshiki S."/>
            <person name="Yoshihara R."/>
            <person name="Yukawa K."/>
            <person name="Zhong H."/>
            <person name="Yano M."/>
            <person name="Yuan Q."/>
            <person name="Ouyang S."/>
            <person name="Liu J."/>
            <person name="Jones K.M."/>
            <person name="Gansberger K."/>
            <person name="Moffat K."/>
            <person name="Hill J."/>
            <person name="Bera J."/>
            <person name="Fadrosh D."/>
            <person name="Jin S."/>
            <person name="Johri S."/>
            <person name="Kim M."/>
            <person name="Overton L."/>
            <person name="Reardon M."/>
            <person name="Tsitrin T."/>
            <person name="Vuong H."/>
            <person name="Weaver B."/>
            <person name="Ciecko A."/>
            <person name="Tallon L."/>
            <person name="Jackson J."/>
            <person name="Pai G."/>
            <person name="Aken S.V."/>
            <person name="Utterback T."/>
            <person name="Reidmuller S."/>
            <person name="Feldblyum T."/>
            <person name="Hsiao J."/>
            <person name="Zismann V."/>
            <person name="Iobst S."/>
            <person name="de Vazeille A.R."/>
            <person name="Buell C.R."/>
            <person name="Ying K."/>
            <person name="Li Y."/>
            <person name="Lu T."/>
            <person name="Huang Y."/>
            <person name="Zhao Q."/>
            <person name="Feng Q."/>
            <person name="Zhang L."/>
            <person name="Zhu J."/>
            <person name="Weng Q."/>
            <person name="Mu J."/>
            <person name="Lu Y."/>
            <person name="Fan D."/>
            <person name="Liu Y."/>
            <person name="Guan J."/>
            <person name="Zhang Y."/>
            <person name="Yu S."/>
            <person name="Liu X."/>
            <person name="Zhang Y."/>
            <person name="Hong G."/>
            <person name="Han B."/>
            <person name="Choisne N."/>
            <person name="Demange N."/>
            <person name="Orjeda G."/>
            <person name="Samain S."/>
            <person name="Cattolico L."/>
            <person name="Pelletier E."/>
            <person name="Couloux A."/>
            <person name="Segurens B."/>
            <person name="Wincker P."/>
            <person name="D'Hont A."/>
            <person name="Scarpelli C."/>
            <person name="Weissenbach J."/>
            <person name="Salanoubat M."/>
            <person name="Quetier F."/>
            <person name="Yu Y."/>
            <person name="Kim H.R."/>
            <person name="Rambo T."/>
            <person name="Currie J."/>
            <person name="Collura K."/>
            <person name="Luo M."/>
            <person name="Yang T."/>
            <person name="Ammiraju J.S.S."/>
            <person name="Engler F."/>
            <person name="Soderlund C."/>
            <person name="Wing R.A."/>
            <person name="Palmer L.E."/>
            <person name="de la Bastide M."/>
            <person name="Spiegel L."/>
            <person name="Nascimento L."/>
            <person name="Zutavern T."/>
            <person name="O'Shaughnessy A."/>
            <person name="Dike S."/>
            <person name="Dedhia N."/>
            <person name="Preston R."/>
            <person name="Balija V."/>
            <person name="McCombie W.R."/>
            <person name="Chow T."/>
            <person name="Chen H."/>
            <person name="Chung M."/>
            <person name="Chen C."/>
            <person name="Shaw J."/>
            <person name="Wu H."/>
            <person name="Hsiao K."/>
            <person name="Chao Y."/>
            <person name="Chu M."/>
            <person name="Cheng C."/>
            <person name="Hour A."/>
            <person name="Lee P."/>
            <person name="Lin S."/>
            <person name="Lin Y."/>
            <person name="Liou J."/>
            <person name="Liu S."/>
            <person name="Hsing Y."/>
            <person name="Raghuvanshi S."/>
            <person name="Mohanty A."/>
            <person name="Bharti A.K."/>
            <person name="Gaur A."/>
            <person name="Gupta V."/>
            <person name="Kumar D."/>
            <person name="Ravi V."/>
            <person name="Vij S."/>
            <person name="Kapur A."/>
            <person name="Khurana P."/>
            <person name="Khurana P."/>
            <person name="Khurana J.P."/>
            <person name="Tyagi A.K."/>
            <person name="Gaikwad K."/>
            <person name="Singh A."/>
            <person name="Dalal V."/>
            <person name="Srivastava S."/>
            <person name="Dixit A."/>
            <person name="Pal A.K."/>
            <person name="Ghazi I.A."/>
            <person name="Yadav M."/>
            <person name="Pandit A."/>
            <person name="Bhargava A."/>
            <person name="Sureshbabu K."/>
            <person name="Batra K."/>
            <person name="Sharma T.R."/>
            <person name="Mohapatra T."/>
            <person name="Singh N.K."/>
            <person name="Messing J."/>
            <person name="Nelson A.B."/>
            <person name="Fuks G."/>
            <person name="Kavchok S."/>
            <person name="Keizer G."/>
            <person name="Linton E."/>
            <person name="Llaca V."/>
            <person name="Song R."/>
            <person name="Tanyolac B."/>
            <person name="Young S."/>
            <person name="Ho-Il K."/>
            <person name="Hahn J.H."/>
            <person name="Sangsakoo G."/>
            <person name="Vanavichit A."/>
            <person name="de Mattos Luiz.A.T."/>
            <person name="Zimmer P.D."/>
            <person name="Malone G."/>
            <person name="Dellagostin O."/>
            <person name="de Oliveira A.C."/>
            <person name="Bevan M."/>
            <person name="Bancroft I."/>
            <person name="Minx P."/>
            <person name="Cordum H."/>
            <person name="Wilson R."/>
            <person name="Cheng Z."/>
            <person name="Jin W."/>
            <person name="Jiang J."/>
            <person name="Leong S.A."/>
            <person name="Iwama H."/>
            <person name="Gojobori T."/>
            <person name="Itoh T."/>
            <person name="Niimura Y."/>
            <person name="Fujii Y."/>
            <person name="Habara T."/>
            <person name="Sakai H."/>
            <person name="Sato Y."/>
            <person name="Wilson G."/>
            <person name="Kumar K."/>
            <person name="McCouch S."/>
            <person name="Juretic N."/>
            <person name="Hoen D."/>
            <person name="Wright S."/>
            <person name="Bruskiewich R."/>
            <person name="Bureau T."/>
            <person name="Miyao A."/>
            <person name="Hirochika H."/>
            <person name="Nishikawa T."/>
            <person name="Kadowaki K."/>
            <person name="Sugiura M."/>
            <person name="Burr B."/>
            <person name="Sasaki T."/>
        </authorList>
    </citation>
    <scope>NUCLEOTIDE SEQUENCE [LARGE SCALE GENOMIC DNA]</scope>
    <source>
        <strain evidence="2">cv. Nipponbare</strain>
    </source>
</reference>
<gene>
    <name evidence="1" type="ordered locus">Os12g0119175</name>
    <name evidence="1" type="ORF">OSNPB_120119175</name>
</gene>